<keyword evidence="10" id="KW-1185">Reference proteome</keyword>
<organism evidence="9 10">
    <name type="scientific">Gymnopus androsaceus JB14</name>
    <dbReference type="NCBI Taxonomy" id="1447944"/>
    <lineage>
        <taxon>Eukaryota</taxon>
        <taxon>Fungi</taxon>
        <taxon>Dikarya</taxon>
        <taxon>Basidiomycota</taxon>
        <taxon>Agaricomycotina</taxon>
        <taxon>Agaricomycetes</taxon>
        <taxon>Agaricomycetidae</taxon>
        <taxon>Agaricales</taxon>
        <taxon>Marasmiineae</taxon>
        <taxon>Omphalotaceae</taxon>
        <taxon>Gymnopus</taxon>
    </lineage>
</organism>
<dbReference type="EMBL" id="ML769897">
    <property type="protein sequence ID" value="KAE9386259.1"/>
    <property type="molecule type" value="Genomic_DNA"/>
</dbReference>
<evidence type="ECO:0000256" key="8">
    <source>
        <dbReference type="SAM" id="MobiDB-lite"/>
    </source>
</evidence>
<dbReference type="GO" id="GO:0005730">
    <property type="term" value="C:nucleolus"/>
    <property type="evidence" value="ECO:0007669"/>
    <property type="project" value="UniProtKB-SubCell"/>
</dbReference>
<comment type="similarity">
    <text evidence="2">Belongs to the EFG1 family.</text>
</comment>
<reference evidence="9" key="1">
    <citation type="journal article" date="2019" name="Environ. Microbiol.">
        <title>Fungal ecological strategies reflected in gene transcription - a case study of two litter decomposers.</title>
        <authorList>
            <person name="Barbi F."/>
            <person name="Kohler A."/>
            <person name="Barry K."/>
            <person name="Baskaran P."/>
            <person name="Daum C."/>
            <person name="Fauchery L."/>
            <person name="Ihrmark K."/>
            <person name="Kuo A."/>
            <person name="LaButti K."/>
            <person name="Lipzen A."/>
            <person name="Morin E."/>
            <person name="Grigoriev I.V."/>
            <person name="Henrissat B."/>
            <person name="Lindahl B."/>
            <person name="Martin F."/>
        </authorList>
    </citation>
    <scope>NUCLEOTIDE SEQUENCE</scope>
    <source>
        <strain evidence="9">JB14</strain>
    </source>
</reference>
<protein>
    <recommendedName>
        <fullName evidence="3">rRNA-processing protein EFG1</fullName>
    </recommendedName>
    <alternativeName>
        <fullName evidence="4">rRNA-processing protein efg1</fullName>
    </alternativeName>
</protein>
<comment type="subcellular location">
    <subcellularLocation>
        <location evidence="1">Nucleus</location>
        <location evidence="1">Nucleolus</location>
    </subcellularLocation>
</comment>
<sequence>MGPVRTEKPTARKSSSSNSISDPSKRRFKRPNTDADSSSVSTGVQKIKAAIRQTKRLLAKEKLAADVRVTTERKLKSLEADLTKAESNRKERTLSTRYHKVKFFERQKVVRKINQTKKKLSEATASSSRQTLETELYEHRVELNYINHYPKTKKYISLFPPEVRNKSSSEVTADPSSAESNEEREGIKKWVREQMEAGTLPDEPEDAQRSQNEWKQTEYTKGKKATNEQSADAEGEPEEKDDFFENDEESGDDD</sequence>
<dbReference type="PANTHER" id="PTHR33911">
    <property type="entry name" value="RRNA-PROCESSING PROTEIN EFG1"/>
    <property type="match status" value="1"/>
</dbReference>
<feature type="compositionally biased region" description="Polar residues" evidence="8">
    <location>
        <begin position="166"/>
        <end position="179"/>
    </location>
</feature>
<dbReference type="InterPro" id="IPR019310">
    <property type="entry name" value="Efg1"/>
</dbReference>
<feature type="compositionally biased region" description="Basic and acidic residues" evidence="8">
    <location>
        <begin position="1"/>
        <end position="10"/>
    </location>
</feature>
<dbReference type="GO" id="GO:0030688">
    <property type="term" value="C:preribosome, small subunit precursor"/>
    <property type="evidence" value="ECO:0007669"/>
    <property type="project" value="TreeGrafter"/>
</dbReference>
<evidence type="ECO:0000313" key="10">
    <source>
        <dbReference type="Proteomes" id="UP000799118"/>
    </source>
</evidence>
<keyword evidence="5" id="KW-0698">rRNA processing</keyword>
<dbReference type="GO" id="GO:0000462">
    <property type="term" value="P:maturation of SSU-rRNA from tricistronic rRNA transcript (SSU-rRNA, 5.8S rRNA, LSU-rRNA)"/>
    <property type="evidence" value="ECO:0007669"/>
    <property type="project" value="TreeGrafter"/>
</dbReference>
<name>A0A6A4GKK8_9AGAR</name>
<keyword evidence="7" id="KW-0539">Nucleus</keyword>
<dbReference type="AlphaFoldDB" id="A0A6A4GKK8"/>
<evidence type="ECO:0000256" key="3">
    <source>
        <dbReference type="ARBA" id="ARBA00018689"/>
    </source>
</evidence>
<evidence type="ECO:0000256" key="7">
    <source>
        <dbReference type="ARBA" id="ARBA00023242"/>
    </source>
</evidence>
<proteinExistence type="inferred from homology"/>
<accession>A0A6A4GKK8</accession>
<dbReference type="Pfam" id="PF10153">
    <property type="entry name" value="Efg1"/>
    <property type="match status" value="1"/>
</dbReference>
<dbReference type="PANTHER" id="PTHR33911:SF1">
    <property type="entry name" value="RRNA-PROCESSING PROTEIN EFG1"/>
    <property type="match status" value="1"/>
</dbReference>
<feature type="region of interest" description="Disordered" evidence="8">
    <location>
        <begin position="164"/>
        <end position="254"/>
    </location>
</feature>
<feature type="compositionally biased region" description="Polar residues" evidence="8">
    <location>
        <begin position="34"/>
        <end position="44"/>
    </location>
</feature>
<dbReference type="InterPro" id="IPR050786">
    <property type="entry name" value="EFG1_rRNA-proc"/>
</dbReference>
<evidence type="ECO:0000256" key="5">
    <source>
        <dbReference type="ARBA" id="ARBA00022552"/>
    </source>
</evidence>
<gene>
    <name evidence="9" type="ORF">BT96DRAFT_968368</name>
</gene>
<feature type="compositionally biased region" description="Acidic residues" evidence="8">
    <location>
        <begin position="231"/>
        <end position="254"/>
    </location>
</feature>
<keyword evidence="6" id="KW-0175">Coiled coil</keyword>
<dbReference type="OrthoDB" id="47732at2759"/>
<evidence type="ECO:0000256" key="6">
    <source>
        <dbReference type="ARBA" id="ARBA00023054"/>
    </source>
</evidence>
<evidence type="ECO:0000256" key="2">
    <source>
        <dbReference type="ARBA" id="ARBA00006916"/>
    </source>
</evidence>
<evidence type="ECO:0000256" key="1">
    <source>
        <dbReference type="ARBA" id="ARBA00004604"/>
    </source>
</evidence>
<dbReference type="Proteomes" id="UP000799118">
    <property type="component" value="Unassembled WGS sequence"/>
</dbReference>
<evidence type="ECO:0000313" key="9">
    <source>
        <dbReference type="EMBL" id="KAE9386259.1"/>
    </source>
</evidence>
<evidence type="ECO:0000256" key="4">
    <source>
        <dbReference type="ARBA" id="ARBA00019827"/>
    </source>
</evidence>
<feature type="region of interest" description="Disordered" evidence="8">
    <location>
        <begin position="1"/>
        <end position="44"/>
    </location>
</feature>
<feature type="compositionally biased region" description="Basic and acidic residues" evidence="8">
    <location>
        <begin position="181"/>
        <end position="195"/>
    </location>
</feature>